<dbReference type="EMBL" id="UAWO01000002">
    <property type="protein sequence ID" value="SQC08413.1"/>
    <property type="molecule type" value="Genomic_DNA"/>
</dbReference>
<dbReference type="Pfam" id="PF01547">
    <property type="entry name" value="SBP_bac_1"/>
    <property type="match status" value="1"/>
</dbReference>
<evidence type="ECO:0000256" key="1">
    <source>
        <dbReference type="ARBA" id="ARBA00008520"/>
    </source>
</evidence>
<dbReference type="EMBL" id="WNUI01000009">
    <property type="protein sequence ID" value="MDZ4908543.1"/>
    <property type="molecule type" value="Genomic_DNA"/>
</dbReference>
<reference evidence="4" key="2">
    <citation type="submission" date="2019-11" db="EMBL/GenBank/DDBJ databases">
        <title>Characterization of Clostridium perfringens isolates from swine manure treated agricultural soils.</title>
        <authorList>
            <person name="Wushke S.T."/>
        </authorList>
    </citation>
    <scope>NUCLEOTIDE SEQUENCE</scope>
    <source>
        <strain evidence="4">X94</strain>
    </source>
</reference>
<organism evidence="5 6">
    <name type="scientific">Clostridium perfringens</name>
    <dbReference type="NCBI Taxonomy" id="1502"/>
    <lineage>
        <taxon>Bacteria</taxon>
        <taxon>Bacillati</taxon>
        <taxon>Bacillota</taxon>
        <taxon>Clostridia</taxon>
        <taxon>Eubacteriales</taxon>
        <taxon>Clostridiaceae</taxon>
        <taxon>Clostridium</taxon>
    </lineage>
</organism>
<evidence type="ECO:0000313" key="4">
    <source>
        <dbReference type="EMBL" id="MDZ4908543.1"/>
    </source>
</evidence>
<keyword evidence="3" id="KW-0732">Signal</keyword>
<evidence type="ECO:0000256" key="3">
    <source>
        <dbReference type="ARBA" id="ARBA00022729"/>
    </source>
</evidence>
<gene>
    <name evidence="5" type="primary">yesO</name>
    <name evidence="4" type="ORF">GNF68_05595</name>
    <name evidence="5" type="ORF">NCTC8081_02340</name>
</gene>
<dbReference type="InterPro" id="IPR006059">
    <property type="entry name" value="SBP"/>
</dbReference>
<name>A0A2X3C5H9_CLOPF</name>
<evidence type="ECO:0000313" key="5">
    <source>
        <dbReference type="EMBL" id="SQC08413.1"/>
    </source>
</evidence>
<evidence type="ECO:0000313" key="6">
    <source>
        <dbReference type="Proteomes" id="UP000250234"/>
    </source>
</evidence>
<comment type="similarity">
    <text evidence="1">Belongs to the bacterial solute-binding protein 1 family.</text>
</comment>
<dbReference type="GO" id="GO:1901982">
    <property type="term" value="F:maltose binding"/>
    <property type="evidence" value="ECO:0007669"/>
    <property type="project" value="TreeGrafter"/>
</dbReference>
<dbReference type="GO" id="GO:0015768">
    <property type="term" value="P:maltose transport"/>
    <property type="evidence" value="ECO:0007669"/>
    <property type="project" value="TreeGrafter"/>
</dbReference>
<dbReference type="GO" id="GO:0055052">
    <property type="term" value="C:ATP-binding cassette (ABC) transporter complex, substrate-binding subunit-containing"/>
    <property type="evidence" value="ECO:0007669"/>
    <property type="project" value="TreeGrafter"/>
</dbReference>
<evidence type="ECO:0000256" key="2">
    <source>
        <dbReference type="ARBA" id="ARBA00022448"/>
    </source>
</evidence>
<dbReference type="PANTHER" id="PTHR30061">
    <property type="entry name" value="MALTOSE-BINDING PERIPLASMIC PROTEIN"/>
    <property type="match status" value="1"/>
</dbReference>
<dbReference type="AlphaFoldDB" id="A0A2X3C5H9"/>
<dbReference type="CDD" id="cd13585">
    <property type="entry name" value="PBP2_TMBP_like"/>
    <property type="match status" value="1"/>
</dbReference>
<dbReference type="Gene3D" id="3.40.190.10">
    <property type="entry name" value="Periplasmic binding protein-like II"/>
    <property type="match status" value="1"/>
</dbReference>
<proteinExistence type="inferred from homology"/>
<dbReference type="PANTHER" id="PTHR30061:SF50">
    <property type="entry name" value="MALTOSE_MALTODEXTRIN-BINDING PERIPLASMIC PROTEIN"/>
    <property type="match status" value="1"/>
</dbReference>
<dbReference type="RefSeq" id="WP_011591578.1">
    <property type="nucleotide sequence ID" value="NZ_CABEEQ010000002.1"/>
</dbReference>
<dbReference type="PROSITE" id="PS51257">
    <property type="entry name" value="PROKAR_LIPOPROTEIN"/>
    <property type="match status" value="1"/>
</dbReference>
<dbReference type="GO" id="GO:0042956">
    <property type="term" value="P:maltodextrin transmembrane transport"/>
    <property type="evidence" value="ECO:0007669"/>
    <property type="project" value="TreeGrafter"/>
</dbReference>
<accession>A0A2X3C5H9</accession>
<reference evidence="5 6" key="1">
    <citation type="submission" date="2018-06" db="EMBL/GenBank/DDBJ databases">
        <authorList>
            <consortium name="Pathogen Informatics"/>
            <person name="Doyle S."/>
        </authorList>
    </citation>
    <scope>NUCLEOTIDE SEQUENCE [LARGE SCALE GENOMIC DNA]</scope>
    <source>
        <strain evidence="5 6">NCTC8081</strain>
    </source>
</reference>
<keyword evidence="2" id="KW-0813">Transport</keyword>
<dbReference type="Proteomes" id="UP000250234">
    <property type="component" value="Unassembled WGS sequence"/>
</dbReference>
<protein>
    <submittedName>
        <fullName evidence="5">ABC transporter substrate-binding protein</fullName>
    </submittedName>
    <submittedName>
        <fullName evidence="4">Extracellular solute-binding protein</fullName>
    </submittedName>
</protein>
<dbReference type="SUPFAM" id="SSF53850">
    <property type="entry name" value="Periplasmic binding protein-like II"/>
    <property type="match status" value="1"/>
</dbReference>
<sequence length="427" mass="48525">MKRGLRNIIAMTLATFTVGSFLTACGNDNLKSGNSSDGNVILTYSIWDKGQEPAMRAIADAFEKENPNIKINVEITPWDQYWMKMDAAAQGGALPDIFWMHSSQISRYGRNGKLLDLTDRIKNSKKINLNNYPEGLVELYSPDNKNYAIPKDYDTTALWYNKALFDEAGIPYPDETWTWDTLLETAKKLTNKENKIYGFGAPLNSHEGYYNFIFQNGGYILSDDKKKCGYDDKKTLEALRWYIDLGLKEGVSPTQKEFDEVSPLTLFESGKLAMGIFGSWNVANFKQNEYVRENCDIAVLPMGEKRASVYNGLGNAIGYNTKHPEEAWKFVEFLGGKEANILQAEYGAAIPAYKGIDEKWAEVTKEFNARAHVEMLDYAEILPYSNRTARWKVIEDDLWPRVWAGQANLDEVSKRMDKDIEEVLAED</sequence>
<dbReference type="Proteomes" id="UP001288778">
    <property type="component" value="Unassembled WGS sequence"/>
</dbReference>